<comment type="caution">
    <text evidence="2">The sequence shown here is derived from an EMBL/GenBank/DDBJ whole genome shotgun (WGS) entry which is preliminary data.</text>
</comment>
<dbReference type="RefSeq" id="WP_183593601.1">
    <property type="nucleotide sequence ID" value="NZ_JACHWR010000002.1"/>
</dbReference>
<evidence type="ECO:0000256" key="1">
    <source>
        <dbReference type="SAM" id="MobiDB-lite"/>
    </source>
</evidence>
<sequence>MHQASGTDRLADQAPRTEAPVGRLGVQPTVMEEVNRLASTGLDVALTDPAPRFELSEHTQGQVDRALAEQVARPDFVQWLFDAETHPAGRAWWGVAKRAVALHTLYDVGGLATPAQGIDPAAYDAPLFDQGTRSARDLITQENSPAGADRILGRYRDFFAGGALDDNADEYGLTSRDYLIGVTDSHAVRTRADCAFDLVHEHLRDRTNDQPVRTLSLACGASGPVLDLVDRLEAQGRPVDRAVFVDHDPLALATVAGQASIRGHADRVELLRKNFLKTPITSYVEPASVDVVDLVGLFEHIPTSRMGYRIAAHLLRAAASITRPGGLVLLANMVTDRPQQAFFDSVWPRLQQRTIAQTLDLVEEAGLPATATRVRVPAREGVYAVYAVPVPQAHFRVPSGQRLLGRALLARSPEF</sequence>
<keyword evidence="3" id="KW-1185">Reference proteome</keyword>
<gene>
    <name evidence="2" type="ORF">FHU40_003650</name>
</gene>
<reference evidence="2 3" key="1">
    <citation type="submission" date="2020-08" db="EMBL/GenBank/DDBJ databases">
        <title>Sequencing the genomes of 1000 actinobacteria strains.</title>
        <authorList>
            <person name="Klenk H.-P."/>
        </authorList>
    </citation>
    <scope>NUCLEOTIDE SEQUENCE [LARGE SCALE GENOMIC DNA]</scope>
    <source>
        <strain evidence="2 3">DSM 105498</strain>
    </source>
</reference>
<dbReference type="InterPro" id="IPR029063">
    <property type="entry name" value="SAM-dependent_MTases_sf"/>
</dbReference>
<feature type="region of interest" description="Disordered" evidence="1">
    <location>
        <begin position="1"/>
        <end position="22"/>
    </location>
</feature>
<name>A0A7W4Z2F1_9ACTN</name>
<organism evidence="2 3">
    <name type="scientific">Nocardioides soli</name>
    <dbReference type="NCBI Taxonomy" id="1036020"/>
    <lineage>
        <taxon>Bacteria</taxon>
        <taxon>Bacillati</taxon>
        <taxon>Actinomycetota</taxon>
        <taxon>Actinomycetes</taxon>
        <taxon>Propionibacteriales</taxon>
        <taxon>Nocardioidaceae</taxon>
        <taxon>Nocardioides</taxon>
    </lineage>
</organism>
<dbReference type="EMBL" id="JACHWR010000002">
    <property type="protein sequence ID" value="MBB3043832.1"/>
    <property type="molecule type" value="Genomic_DNA"/>
</dbReference>
<dbReference type="SUPFAM" id="SSF53335">
    <property type="entry name" value="S-adenosyl-L-methionine-dependent methyltransferases"/>
    <property type="match status" value="1"/>
</dbReference>
<evidence type="ECO:0000313" key="2">
    <source>
        <dbReference type="EMBL" id="MBB3043832.1"/>
    </source>
</evidence>
<evidence type="ECO:0000313" key="3">
    <source>
        <dbReference type="Proteomes" id="UP000589626"/>
    </source>
</evidence>
<accession>A0A7W4Z2F1</accession>
<dbReference type="AlphaFoldDB" id="A0A7W4Z2F1"/>
<dbReference type="Gene3D" id="3.40.50.150">
    <property type="entry name" value="Vaccinia Virus protein VP39"/>
    <property type="match status" value="1"/>
</dbReference>
<dbReference type="Proteomes" id="UP000589626">
    <property type="component" value="Unassembled WGS sequence"/>
</dbReference>
<protein>
    <submittedName>
        <fullName evidence="2">Uncharacterized protein</fullName>
    </submittedName>
</protein>
<proteinExistence type="predicted"/>